<reference evidence="1 2" key="1">
    <citation type="submission" date="2024-05" db="EMBL/GenBank/DDBJ databases">
        <title>Genetic variation in Jamaican populations of the coffee berry borer (Hypothenemus hampei).</title>
        <authorList>
            <person name="Errbii M."/>
            <person name="Myrie A."/>
        </authorList>
    </citation>
    <scope>NUCLEOTIDE SEQUENCE [LARGE SCALE GENOMIC DNA]</scope>
    <source>
        <strain evidence="1">JA-Hopewell-2020-01-JO</strain>
        <tissue evidence="1">Whole body</tissue>
    </source>
</reference>
<gene>
    <name evidence="1" type="ORF">ABEB36_004276</name>
</gene>
<sequence>MDTIILPTEYYKVFQEQATLFLLGQDWTVQNWKAEAEKNVKAPGSFHFKISQVKRILLKRTPRNHILVAGEMNYRTETSNSLTLMKKGRKVSDIVPVEILIGTHVKDAKKKDIESLLNAHFGKDWKKESNLLFYKDLLCQTHLERAIPEEESGPRCEFLEEVVLI</sequence>
<evidence type="ECO:0000313" key="1">
    <source>
        <dbReference type="EMBL" id="KAL1509563.1"/>
    </source>
</evidence>
<comment type="caution">
    <text evidence="1">The sequence shown here is derived from an EMBL/GenBank/DDBJ whole genome shotgun (WGS) entry which is preliminary data.</text>
</comment>
<dbReference type="AlphaFoldDB" id="A0ABD1F5X8"/>
<dbReference type="EMBL" id="JBDJPC010000003">
    <property type="protein sequence ID" value="KAL1509563.1"/>
    <property type="molecule type" value="Genomic_DNA"/>
</dbReference>
<keyword evidence="2" id="KW-1185">Reference proteome</keyword>
<organism evidence="1 2">
    <name type="scientific">Hypothenemus hampei</name>
    <name type="common">Coffee berry borer</name>
    <dbReference type="NCBI Taxonomy" id="57062"/>
    <lineage>
        <taxon>Eukaryota</taxon>
        <taxon>Metazoa</taxon>
        <taxon>Ecdysozoa</taxon>
        <taxon>Arthropoda</taxon>
        <taxon>Hexapoda</taxon>
        <taxon>Insecta</taxon>
        <taxon>Pterygota</taxon>
        <taxon>Neoptera</taxon>
        <taxon>Endopterygota</taxon>
        <taxon>Coleoptera</taxon>
        <taxon>Polyphaga</taxon>
        <taxon>Cucujiformia</taxon>
        <taxon>Curculionidae</taxon>
        <taxon>Scolytinae</taxon>
        <taxon>Hypothenemus</taxon>
    </lineage>
</organism>
<protein>
    <submittedName>
        <fullName evidence="1">Uncharacterized protein</fullName>
    </submittedName>
</protein>
<proteinExistence type="predicted"/>
<dbReference type="Proteomes" id="UP001566132">
    <property type="component" value="Unassembled WGS sequence"/>
</dbReference>
<evidence type="ECO:0000313" key="2">
    <source>
        <dbReference type="Proteomes" id="UP001566132"/>
    </source>
</evidence>
<accession>A0ABD1F5X8</accession>
<name>A0ABD1F5X8_HYPHA</name>